<dbReference type="AlphaFoldDB" id="A0AAU8DPH0"/>
<evidence type="ECO:0000256" key="1">
    <source>
        <dbReference type="SAM" id="MobiDB-lite"/>
    </source>
</evidence>
<name>A0AAU8DPH0_9ACTN</name>
<proteinExistence type="predicted"/>
<gene>
    <name evidence="2" type="ORF">ABLG96_19775</name>
</gene>
<dbReference type="Pfam" id="PF20079">
    <property type="entry name" value="DUF6474"/>
    <property type="match status" value="1"/>
</dbReference>
<accession>A0AAU8DPH0</accession>
<dbReference type="InterPro" id="IPR045522">
    <property type="entry name" value="DUF6474"/>
</dbReference>
<reference evidence="2" key="1">
    <citation type="submission" date="2024-05" db="EMBL/GenBank/DDBJ databases">
        <authorList>
            <person name="Cai S.Y."/>
            <person name="Jin L.M."/>
            <person name="Li H.R."/>
        </authorList>
    </citation>
    <scope>NUCLEOTIDE SEQUENCE</scope>
    <source>
        <strain evidence="2">A5-74</strain>
    </source>
</reference>
<feature type="region of interest" description="Disordered" evidence="1">
    <location>
        <begin position="1"/>
        <end position="49"/>
    </location>
</feature>
<sequence length="207" mass="21893">MFGRKKSASTRAAEKADKAAEKAQKKATRAADKAAKKGTGKATAVAKRADRKAAKAAAKIAPKSLFDRVTDPKSARRAMSAAKIVGPALAPFALKAATSTRDYLDNRKAAKLGVSPEEVGAFRGPTGTTEARLKGLKGSIAELRARRTGDLQVTRFSDVAATRIADLTTAVRAAITMPAGRRRVTLSAVNKELDQIDADLMTFLVTR</sequence>
<evidence type="ECO:0000313" key="2">
    <source>
        <dbReference type="EMBL" id="XCG63410.1"/>
    </source>
</evidence>
<dbReference type="RefSeq" id="WP_353649025.1">
    <property type="nucleotide sequence ID" value="NZ_CP159218.1"/>
</dbReference>
<feature type="compositionally biased region" description="Basic and acidic residues" evidence="1">
    <location>
        <begin position="12"/>
        <end position="35"/>
    </location>
</feature>
<organism evidence="2">
    <name type="scientific">Nakamurella sp. A5-74</name>
    <dbReference type="NCBI Taxonomy" id="3158264"/>
    <lineage>
        <taxon>Bacteria</taxon>
        <taxon>Bacillati</taxon>
        <taxon>Actinomycetota</taxon>
        <taxon>Actinomycetes</taxon>
        <taxon>Nakamurellales</taxon>
        <taxon>Nakamurellaceae</taxon>
        <taxon>Nakamurella</taxon>
    </lineage>
</organism>
<protein>
    <submittedName>
        <fullName evidence="2">DUF6474 family protein</fullName>
    </submittedName>
</protein>
<dbReference type="EMBL" id="CP159218">
    <property type="protein sequence ID" value="XCG63410.1"/>
    <property type="molecule type" value="Genomic_DNA"/>
</dbReference>